<dbReference type="SUPFAM" id="SSF46785">
    <property type="entry name" value="Winged helix' DNA-binding domain"/>
    <property type="match status" value="1"/>
</dbReference>
<keyword evidence="4" id="KW-0804">Transcription</keyword>
<dbReference type="InterPro" id="IPR036390">
    <property type="entry name" value="WH_DNA-bd_sf"/>
</dbReference>
<dbReference type="InterPro" id="IPR036388">
    <property type="entry name" value="WH-like_DNA-bd_sf"/>
</dbReference>
<keyword evidence="2" id="KW-0805">Transcription regulation</keyword>
<sequence length="121" mass="14095">MKRRLSEKEESLMQIVWDRKHAFAKEVREALPDPKPHINTVATMMRRLADKGFLTIEDFGSTYRYLPAMTKKEYTNLFVKPLLAGLFGNSIKNAVTFFAEEEEISAAELKEILKMIEKKRK</sequence>
<dbReference type="Gene3D" id="1.10.10.10">
    <property type="entry name" value="Winged helix-like DNA-binding domain superfamily/Winged helix DNA-binding domain"/>
    <property type="match status" value="1"/>
</dbReference>
<dbReference type="KEGG" id="pseg:D3H65_00460"/>
<dbReference type="GO" id="GO:0003677">
    <property type="term" value="F:DNA binding"/>
    <property type="evidence" value="ECO:0007669"/>
    <property type="project" value="UniProtKB-KW"/>
</dbReference>
<evidence type="ECO:0000256" key="2">
    <source>
        <dbReference type="ARBA" id="ARBA00023015"/>
    </source>
</evidence>
<dbReference type="AlphaFoldDB" id="A0A3B7ME37"/>
<dbReference type="Gene3D" id="1.10.4040.10">
    <property type="entry name" value="Penicillinase repressor domain"/>
    <property type="match status" value="1"/>
</dbReference>
<protein>
    <submittedName>
        <fullName evidence="5">BlaI/MecI/CopY family transcriptional regulator</fullName>
    </submittedName>
</protein>
<accession>A0A3B7ME37</accession>
<reference evidence="5 6" key="1">
    <citation type="submission" date="2018-09" db="EMBL/GenBank/DDBJ databases">
        <title>Genome sequencing of strain 6GH32-13.</title>
        <authorList>
            <person name="Weon H.-Y."/>
            <person name="Heo J."/>
            <person name="Kwon S.-W."/>
        </authorList>
    </citation>
    <scope>NUCLEOTIDE SEQUENCE [LARGE SCALE GENOMIC DNA]</scope>
    <source>
        <strain evidence="5 6">5GH32-13</strain>
    </source>
</reference>
<dbReference type="Pfam" id="PF03965">
    <property type="entry name" value="Penicillinase_R"/>
    <property type="match status" value="1"/>
</dbReference>
<keyword evidence="3" id="KW-0238">DNA-binding</keyword>
<dbReference type="EMBL" id="CP032157">
    <property type="protein sequence ID" value="AXY72542.1"/>
    <property type="molecule type" value="Genomic_DNA"/>
</dbReference>
<evidence type="ECO:0000256" key="1">
    <source>
        <dbReference type="ARBA" id="ARBA00011046"/>
    </source>
</evidence>
<organism evidence="5 6">
    <name type="scientific">Paraflavitalea soli</name>
    <dbReference type="NCBI Taxonomy" id="2315862"/>
    <lineage>
        <taxon>Bacteria</taxon>
        <taxon>Pseudomonadati</taxon>
        <taxon>Bacteroidota</taxon>
        <taxon>Chitinophagia</taxon>
        <taxon>Chitinophagales</taxon>
        <taxon>Chitinophagaceae</taxon>
        <taxon>Paraflavitalea</taxon>
    </lineage>
</organism>
<dbReference type="InterPro" id="IPR005650">
    <property type="entry name" value="BlaI_family"/>
</dbReference>
<comment type="similarity">
    <text evidence="1">Belongs to the BlaI transcriptional regulatory family.</text>
</comment>
<dbReference type="OrthoDB" id="1098508at2"/>
<name>A0A3B7ME37_9BACT</name>
<dbReference type="GO" id="GO:0045892">
    <property type="term" value="P:negative regulation of DNA-templated transcription"/>
    <property type="evidence" value="ECO:0007669"/>
    <property type="project" value="InterPro"/>
</dbReference>
<evidence type="ECO:0000256" key="3">
    <source>
        <dbReference type="ARBA" id="ARBA00023125"/>
    </source>
</evidence>
<dbReference type="Proteomes" id="UP000263900">
    <property type="component" value="Chromosome"/>
</dbReference>
<gene>
    <name evidence="5" type="ORF">D3H65_00460</name>
</gene>
<dbReference type="RefSeq" id="WP_119048380.1">
    <property type="nucleotide sequence ID" value="NZ_CP032157.1"/>
</dbReference>
<evidence type="ECO:0000256" key="4">
    <source>
        <dbReference type="ARBA" id="ARBA00023163"/>
    </source>
</evidence>
<dbReference type="PIRSF" id="PIRSF019455">
    <property type="entry name" value="CopR_AtkY"/>
    <property type="match status" value="1"/>
</dbReference>
<evidence type="ECO:0000313" key="6">
    <source>
        <dbReference type="Proteomes" id="UP000263900"/>
    </source>
</evidence>
<evidence type="ECO:0000313" key="5">
    <source>
        <dbReference type="EMBL" id="AXY72542.1"/>
    </source>
</evidence>
<proteinExistence type="inferred from homology"/>
<keyword evidence="6" id="KW-1185">Reference proteome</keyword>